<dbReference type="AlphaFoldDB" id="A0A1W1H1L1"/>
<name>A0A1W1H1L1_9GAMM</name>
<evidence type="ECO:0000313" key="2">
    <source>
        <dbReference type="EMBL" id="SLM25469.1"/>
    </source>
</evidence>
<protein>
    <submittedName>
        <fullName evidence="2">Uncharacterized protein</fullName>
    </submittedName>
</protein>
<gene>
    <name evidence="2" type="ORF">SAMN04488690_3220</name>
</gene>
<accession>A0A1W1H1L1</accession>
<organism evidence="2 3">
    <name type="scientific">Stenotrophomonas indicatrix</name>
    <dbReference type="NCBI Taxonomy" id="2045451"/>
    <lineage>
        <taxon>Bacteria</taxon>
        <taxon>Pseudomonadati</taxon>
        <taxon>Pseudomonadota</taxon>
        <taxon>Gammaproteobacteria</taxon>
        <taxon>Lysobacterales</taxon>
        <taxon>Lysobacteraceae</taxon>
        <taxon>Stenotrophomonas</taxon>
    </lineage>
</organism>
<evidence type="ECO:0000256" key="1">
    <source>
        <dbReference type="SAM" id="SignalP"/>
    </source>
</evidence>
<dbReference type="EMBL" id="FWEU01000004">
    <property type="protein sequence ID" value="SLM25469.1"/>
    <property type="molecule type" value="Genomic_DNA"/>
</dbReference>
<proteinExistence type="predicted"/>
<dbReference type="Proteomes" id="UP000191133">
    <property type="component" value="Unassembled WGS sequence"/>
</dbReference>
<keyword evidence="1" id="KW-0732">Signal</keyword>
<evidence type="ECO:0000313" key="3">
    <source>
        <dbReference type="Proteomes" id="UP000191133"/>
    </source>
</evidence>
<dbReference type="RefSeq" id="WP_080150024.1">
    <property type="nucleotide sequence ID" value="NZ_CP118899.1"/>
</dbReference>
<feature type="chain" id="PRO_5013026298" evidence="1">
    <location>
        <begin position="26"/>
        <end position="213"/>
    </location>
</feature>
<feature type="signal peptide" evidence="1">
    <location>
        <begin position="1"/>
        <end position="25"/>
    </location>
</feature>
<reference evidence="3" key="1">
    <citation type="submission" date="2016-10" db="EMBL/GenBank/DDBJ databases">
        <authorList>
            <person name="Varghese N."/>
        </authorList>
    </citation>
    <scope>NUCLEOTIDE SEQUENCE [LARGE SCALE GENOMIC DNA]</scope>
    <source>
        <strain evidence="3">92MFCol6.1</strain>
    </source>
</reference>
<sequence length="213" mass="23186">MRAREFTALKRLGLAALLAPVAALAAPPVPMPGHVFELYAQVIVHGDTAAQAELGRYLDTAKGPAIAAALASVSHLEQAPEMADWPQAAAALRRRQTSVRCSVGSVHHPQADIADVDYRCHLPDLTALLPVYRQHPVPFNGPHPPQMASELASAYTQMIATAPDRERIITVSFERDHDGGAWRVQNPSPLMGELADAFLPFFEWNEHPPGEDR</sequence>